<keyword evidence="5 6" id="KW-0472">Membrane</keyword>
<dbReference type="PANTHER" id="PTHR31548">
    <property type="entry name" value="CLARIN"/>
    <property type="match status" value="1"/>
</dbReference>
<reference evidence="7" key="1">
    <citation type="submission" date="2020-11" db="EMBL/GenBank/DDBJ databases">
        <authorList>
            <person name="Tran Van P."/>
        </authorList>
    </citation>
    <scope>NUCLEOTIDE SEQUENCE</scope>
</reference>
<evidence type="ECO:0000256" key="5">
    <source>
        <dbReference type="ARBA" id="ARBA00023136"/>
    </source>
</evidence>
<feature type="transmembrane region" description="Helical" evidence="6">
    <location>
        <begin position="142"/>
        <end position="164"/>
    </location>
</feature>
<evidence type="ECO:0000256" key="3">
    <source>
        <dbReference type="ARBA" id="ARBA00022692"/>
    </source>
</evidence>
<keyword evidence="4 6" id="KW-1133">Transmembrane helix</keyword>
<dbReference type="GO" id="GO:0007605">
    <property type="term" value="P:sensory perception of sound"/>
    <property type="evidence" value="ECO:0007669"/>
    <property type="project" value="UniProtKB-ARBA"/>
</dbReference>
<evidence type="ECO:0000256" key="4">
    <source>
        <dbReference type="ARBA" id="ARBA00022989"/>
    </source>
</evidence>
<dbReference type="Gene3D" id="1.20.140.150">
    <property type="match status" value="1"/>
</dbReference>
<evidence type="ECO:0000256" key="2">
    <source>
        <dbReference type="ARBA" id="ARBA00005787"/>
    </source>
</evidence>
<organism evidence="7">
    <name type="scientific">Notodromas monacha</name>
    <dbReference type="NCBI Taxonomy" id="399045"/>
    <lineage>
        <taxon>Eukaryota</taxon>
        <taxon>Metazoa</taxon>
        <taxon>Ecdysozoa</taxon>
        <taxon>Arthropoda</taxon>
        <taxon>Crustacea</taxon>
        <taxon>Oligostraca</taxon>
        <taxon>Ostracoda</taxon>
        <taxon>Podocopa</taxon>
        <taxon>Podocopida</taxon>
        <taxon>Cypridocopina</taxon>
        <taxon>Cypridoidea</taxon>
        <taxon>Cyprididae</taxon>
        <taxon>Notodromas</taxon>
    </lineage>
</organism>
<accession>A0A7R9BXF6</accession>
<evidence type="ECO:0000256" key="6">
    <source>
        <dbReference type="SAM" id="Phobius"/>
    </source>
</evidence>
<gene>
    <name evidence="7" type="ORF">NMOB1V02_LOCUS11032</name>
</gene>
<protein>
    <recommendedName>
        <fullName evidence="9">Clarin 2</fullName>
    </recommendedName>
</protein>
<dbReference type="GO" id="GO:0016020">
    <property type="term" value="C:membrane"/>
    <property type="evidence" value="ECO:0007669"/>
    <property type="project" value="UniProtKB-SubCell"/>
</dbReference>
<dbReference type="AlphaFoldDB" id="A0A7R9BXF6"/>
<comment type="subcellular location">
    <subcellularLocation>
        <location evidence="1">Membrane</location>
        <topology evidence="1">Multi-pass membrane protein</topology>
    </subcellularLocation>
</comment>
<dbReference type="EMBL" id="CAJPEX010005393">
    <property type="protein sequence ID" value="CAG0923568.1"/>
    <property type="molecule type" value="Genomic_DNA"/>
</dbReference>
<dbReference type="EMBL" id="OA887430">
    <property type="protein sequence ID" value="CAD7283416.1"/>
    <property type="molecule type" value="Genomic_DNA"/>
</dbReference>
<name>A0A7R9BXF6_9CRUS</name>
<evidence type="ECO:0008006" key="9">
    <source>
        <dbReference type="Google" id="ProtNLM"/>
    </source>
</evidence>
<proteinExistence type="inferred from homology"/>
<comment type="similarity">
    <text evidence="2">Belongs to the clarin family.</text>
</comment>
<keyword evidence="3 6" id="KW-0812">Transmembrane</keyword>
<dbReference type="Pfam" id="PF25807">
    <property type="entry name" value="Clarin-2"/>
    <property type="match status" value="1"/>
</dbReference>
<keyword evidence="8" id="KW-1185">Reference proteome</keyword>
<sequence length="242" mass="26826">MTHPYERTPPTMSIFRKAMVFASFFGCCIALALEAAALATKYWVVSEARRRFDNGTLDFSSDGKVNFGLFRGKKELNYGYGTRVSFINVASLIVDEGEFMVWGLWIATLTCMAGAILFSSLGAFFAVVNTATNPINALPGTLGLYVWNCAAFVLNVCVILTWVAQYKSKLYDNVMDRMDRSHQWTSRNMATLGYSVWLILGAALVHAINVGVIISATRTRKPKREYIGHASPSKVQGAIMLY</sequence>
<dbReference type="InterPro" id="IPR026748">
    <property type="entry name" value="Clarin"/>
</dbReference>
<dbReference type="Proteomes" id="UP000678499">
    <property type="component" value="Unassembled WGS sequence"/>
</dbReference>
<evidence type="ECO:0000256" key="1">
    <source>
        <dbReference type="ARBA" id="ARBA00004141"/>
    </source>
</evidence>
<evidence type="ECO:0000313" key="8">
    <source>
        <dbReference type="Proteomes" id="UP000678499"/>
    </source>
</evidence>
<dbReference type="PANTHER" id="PTHR31548:SF1">
    <property type="entry name" value="LD47387P"/>
    <property type="match status" value="1"/>
</dbReference>
<feature type="transmembrane region" description="Helical" evidence="6">
    <location>
        <begin position="194"/>
        <end position="214"/>
    </location>
</feature>
<feature type="transmembrane region" description="Helical" evidence="6">
    <location>
        <begin position="102"/>
        <end position="130"/>
    </location>
</feature>
<dbReference type="OrthoDB" id="10012538at2759"/>
<evidence type="ECO:0000313" key="7">
    <source>
        <dbReference type="EMBL" id="CAD7283416.1"/>
    </source>
</evidence>